<organism evidence="2 3">
    <name type="scientific">Trichonephila clavata</name>
    <name type="common">Joro spider</name>
    <name type="synonym">Nephila clavata</name>
    <dbReference type="NCBI Taxonomy" id="2740835"/>
    <lineage>
        <taxon>Eukaryota</taxon>
        <taxon>Metazoa</taxon>
        <taxon>Ecdysozoa</taxon>
        <taxon>Arthropoda</taxon>
        <taxon>Chelicerata</taxon>
        <taxon>Arachnida</taxon>
        <taxon>Araneae</taxon>
        <taxon>Araneomorphae</taxon>
        <taxon>Entelegynae</taxon>
        <taxon>Araneoidea</taxon>
        <taxon>Nephilidae</taxon>
        <taxon>Trichonephila</taxon>
    </lineage>
</organism>
<evidence type="ECO:0000313" key="2">
    <source>
        <dbReference type="EMBL" id="GFR26676.1"/>
    </source>
</evidence>
<name>A0A8X6K1N7_TRICU</name>
<dbReference type="EMBL" id="BMAO01038726">
    <property type="protein sequence ID" value="GFR26676.1"/>
    <property type="molecule type" value="Genomic_DNA"/>
</dbReference>
<feature type="compositionally biased region" description="Polar residues" evidence="1">
    <location>
        <begin position="46"/>
        <end position="61"/>
    </location>
</feature>
<dbReference type="AlphaFoldDB" id="A0A8X6K1N7"/>
<dbReference type="Proteomes" id="UP000887116">
    <property type="component" value="Unassembled WGS sequence"/>
</dbReference>
<gene>
    <name evidence="2" type="ORF">TNCT_588491</name>
</gene>
<feature type="region of interest" description="Disordered" evidence="1">
    <location>
        <begin position="19"/>
        <end position="81"/>
    </location>
</feature>
<evidence type="ECO:0000313" key="3">
    <source>
        <dbReference type="Proteomes" id="UP000887116"/>
    </source>
</evidence>
<protein>
    <submittedName>
        <fullName evidence="2">Uncharacterized protein</fullName>
    </submittedName>
</protein>
<accession>A0A8X6K1N7</accession>
<evidence type="ECO:0000256" key="1">
    <source>
        <dbReference type="SAM" id="MobiDB-lite"/>
    </source>
</evidence>
<reference evidence="2" key="1">
    <citation type="submission" date="2020-07" db="EMBL/GenBank/DDBJ databases">
        <title>Multicomponent nature underlies the extraordinary mechanical properties of spider dragline silk.</title>
        <authorList>
            <person name="Kono N."/>
            <person name="Nakamura H."/>
            <person name="Mori M."/>
            <person name="Yoshida Y."/>
            <person name="Ohtoshi R."/>
            <person name="Malay A.D."/>
            <person name="Moran D.A.P."/>
            <person name="Tomita M."/>
            <person name="Numata K."/>
            <person name="Arakawa K."/>
        </authorList>
    </citation>
    <scope>NUCLEOTIDE SEQUENCE</scope>
</reference>
<proteinExistence type="predicted"/>
<keyword evidence="3" id="KW-1185">Reference proteome</keyword>
<sequence length="81" mass="8874">MTPYGQGVTLRAEDLLGESENRLGRGTGISAGNFLTPRQEGMGGTKFTQQWRRAPESTSRVGQYRRTREKSAVPASQAAIF</sequence>
<dbReference type="OrthoDB" id="6434667at2759"/>
<comment type="caution">
    <text evidence="2">The sequence shown here is derived from an EMBL/GenBank/DDBJ whole genome shotgun (WGS) entry which is preliminary data.</text>
</comment>